<evidence type="ECO:0000259" key="8">
    <source>
        <dbReference type="Pfam" id="PF04829"/>
    </source>
</evidence>
<dbReference type="InterPro" id="IPR025157">
    <property type="entry name" value="Hemagglutinin_rpt"/>
</dbReference>
<dbReference type="GO" id="GO:0090729">
    <property type="term" value="F:toxin activity"/>
    <property type="evidence" value="ECO:0007669"/>
    <property type="project" value="UniProtKB-KW"/>
</dbReference>
<evidence type="ECO:0000256" key="7">
    <source>
        <dbReference type="SAM" id="MobiDB-lite"/>
    </source>
</evidence>
<feature type="domain" description="Pre-toxin TG" evidence="10">
    <location>
        <begin position="1309"/>
        <end position="1358"/>
    </location>
</feature>
<evidence type="ECO:0000256" key="3">
    <source>
        <dbReference type="ARBA" id="ARBA00022525"/>
    </source>
</evidence>
<evidence type="ECO:0000256" key="4">
    <source>
        <dbReference type="ARBA" id="ARBA00022656"/>
    </source>
</evidence>
<dbReference type="Proteomes" id="UP001212602">
    <property type="component" value="Unassembled WGS sequence"/>
</dbReference>
<dbReference type="GO" id="GO:0005576">
    <property type="term" value="C:extracellular region"/>
    <property type="evidence" value="ECO:0007669"/>
    <property type="project" value="UniProtKB-SubCell"/>
</dbReference>
<keyword evidence="3" id="KW-0964">Secreted</keyword>
<feature type="compositionally biased region" description="Polar residues" evidence="7">
    <location>
        <begin position="1462"/>
        <end position="1474"/>
    </location>
</feature>
<dbReference type="Pfam" id="PF13332">
    <property type="entry name" value="Fil_haemagg_2"/>
    <property type="match status" value="3"/>
</dbReference>
<keyword evidence="12" id="KW-1185">Reference proteome</keyword>
<feature type="region of interest" description="Disordered" evidence="7">
    <location>
        <begin position="1455"/>
        <end position="1474"/>
    </location>
</feature>
<evidence type="ECO:0000256" key="6">
    <source>
        <dbReference type="ARBA" id="ARBA00023026"/>
    </source>
</evidence>
<proteinExistence type="predicted"/>
<keyword evidence="4" id="KW-0800">Toxin</keyword>
<dbReference type="Pfam" id="PF04829">
    <property type="entry name" value="PT-VENN"/>
    <property type="match status" value="1"/>
</dbReference>
<comment type="subcellular location">
    <subcellularLocation>
        <location evidence="2">Secreted</location>
    </subcellularLocation>
    <subcellularLocation>
        <location evidence="1">Target cell</location>
        <location evidence="1">Target cell cytoplasm</location>
    </subcellularLocation>
</comment>
<accession>A0AAE3NAS4</accession>
<evidence type="ECO:0000256" key="1">
    <source>
        <dbReference type="ARBA" id="ARBA00004219"/>
    </source>
</evidence>
<dbReference type="GO" id="GO:0003824">
    <property type="term" value="F:catalytic activity"/>
    <property type="evidence" value="ECO:0007669"/>
    <property type="project" value="UniProtKB-ARBA"/>
</dbReference>
<keyword evidence="5" id="KW-1266">Target cell cytoplasm</keyword>
<dbReference type="EMBL" id="JAQIPB010000008">
    <property type="protein sequence ID" value="MDA7418216.1"/>
    <property type="molecule type" value="Genomic_DNA"/>
</dbReference>
<dbReference type="InterPro" id="IPR027797">
    <property type="entry name" value="PT-TG_dom"/>
</dbReference>
<evidence type="ECO:0000313" key="12">
    <source>
        <dbReference type="Proteomes" id="UP001212602"/>
    </source>
</evidence>
<name>A0AAE3NAS4_9BURK</name>
<comment type="caution">
    <text evidence="11">The sequence shown here is derived from an EMBL/GenBank/DDBJ whole genome shotgun (WGS) entry which is preliminary data.</text>
</comment>
<reference evidence="11" key="1">
    <citation type="submission" date="2023-01" db="EMBL/GenBank/DDBJ databases">
        <title>Xenophilus mangrovi sp. nov., isolated from soil of Mangrove nature reserve.</title>
        <authorList>
            <person name="Xu S."/>
            <person name="Liu Z."/>
            <person name="Xu Y."/>
        </authorList>
    </citation>
    <scope>NUCLEOTIDE SEQUENCE</scope>
    <source>
        <strain evidence="11">YW8</strain>
    </source>
</reference>
<dbReference type="InterPro" id="IPR006915">
    <property type="entry name" value="DUF637_hemagglutn_put"/>
</dbReference>
<dbReference type="Pfam" id="PF14449">
    <property type="entry name" value="PT-TG"/>
    <property type="match status" value="1"/>
</dbReference>
<evidence type="ECO:0000259" key="9">
    <source>
        <dbReference type="Pfam" id="PF04830"/>
    </source>
</evidence>
<organism evidence="11 12">
    <name type="scientific">Xenophilus arseniciresistens</name>
    <dbReference type="NCBI Taxonomy" id="1283306"/>
    <lineage>
        <taxon>Bacteria</taxon>
        <taxon>Pseudomonadati</taxon>
        <taxon>Pseudomonadota</taxon>
        <taxon>Betaproteobacteria</taxon>
        <taxon>Burkholderiales</taxon>
        <taxon>Comamonadaceae</taxon>
        <taxon>Xenophilus</taxon>
    </lineage>
</organism>
<gene>
    <name evidence="11" type="ORF">PGB34_17765</name>
</gene>
<evidence type="ECO:0000313" key="11">
    <source>
        <dbReference type="EMBL" id="MDA7418216.1"/>
    </source>
</evidence>
<keyword evidence="6" id="KW-0843">Virulence</keyword>
<evidence type="ECO:0000256" key="5">
    <source>
        <dbReference type="ARBA" id="ARBA00022913"/>
    </source>
</evidence>
<feature type="domain" description="VENN motif-containing" evidence="8">
    <location>
        <begin position="1206"/>
        <end position="1243"/>
    </location>
</feature>
<evidence type="ECO:0000259" key="10">
    <source>
        <dbReference type="Pfam" id="PF14449"/>
    </source>
</evidence>
<feature type="domain" description="DUF637" evidence="9">
    <location>
        <begin position="1026"/>
        <end position="1187"/>
    </location>
</feature>
<evidence type="ECO:0000256" key="2">
    <source>
        <dbReference type="ARBA" id="ARBA00004613"/>
    </source>
</evidence>
<dbReference type="InterPro" id="IPR006914">
    <property type="entry name" value="VENN_dom"/>
</dbReference>
<dbReference type="Pfam" id="PF04830">
    <property type="entry name" value="DUF637"/>
    <property type="match status" value="1"/>
</dbReference>
<sequence>MELVTLDGRRWSYSDTLGDMKTRLVYHTDANGNVSIVGKGWSDWYTSTSSEKDVATRSDPARIVSGGDMTLNGHVRNRDSQIIAGGALNAADVANETTQGQSTVTTSGVIVTWNPNRPGHGPEIPPLVLAPVTTHTTVDVGSLVYAQHVNATTGYAMGSAAVGSSNREVGNTGSVVGAGGPGAIMEVAAKVGAVVQSKATTIDPAGNIVFNENAGASTTTPVVVRTSAQQTSVPTASLFGINAGAGRYLVATDPRFADYRTWLSSDYLLNTLGLDADSVLKRLGDGFYEQRLIREQIAQLTGYRYLAGFGSDEAQYTALMNAGATFAKAYGLVPGIALTAEQMAQLTSDIVWLIEQSVTLPDGSTQRVLVPQVYVRVRPGDIDGSGALLSAERLNIDGKTNTLVNTGVLAGRQVVDIKASTIDNLGGRISGGQVALAADVDINNLGGRIDAREGLSLQAGRDINVVTTVAHGTAGNSVIDRVAGLYVSNPGGLLTVSAGRDANLFGAHMRNDGAHSLTAITAKNDINIGTVQTSSQMSAASTSAQLSASATQEHGSTLSTHGTLALNATRDINLRQANVEATGLLSAQAGRDLNIGDGQSTSSGSYSAQWTDRTALSRTANSFSGDFSSSTSVGSQLSGGVVALGAKQDINIVGSTIRGTDGVAIAAGRNLTITEGRNTYEGSIGLERDERGISLGGVAAGMATVGVPLVLPSGQHSSTQIAVGSDTSAVSTITSSQGGVLLSGQNNVLLQGVEVAAAKDVSITGGNVLIQGATDTQTVTGSTGTRSPWYDFGQIAVLTDVGEGFKARESTQTQVSDSTLVRSSITGANVSITATDTLALAGARINAPGAVKLQADTLVMGTQGTEHSTQTTSQGRDLVYQVSRDGGQSDQRTHYNQIHAGSLSINANRVQAGIGARDSLTQLAQQPGMGWVDQLNKDPALQGRVNWQQVEEVHRQWDNDRQGLTPEGAAILTLVTVYFVGPWAEVGGAAAGEAVAVGAGEGVYLSGGGTFLSSTGASISAVAGGAVEAGIAALASQAAVAAVNNQFDLGATLETLGSSANVRQLLTAVVTGGVLAGLNLNPVGLPTISGGAQPFFTQLQQNLTAAAARAVISTAINGGSLGQALGDAIKGAILDTAAAQAAHGIGNLVQDGQLNAFTQAVAHAIAGCAVGAARADSAEGCAAGALGAAVGELAASAYGRQPDTVAFASMISGLAVAIAGGDAGQINLGAQAGANAAANNYISHSPYANVRELLAKENARLTAQCGSECTVQEFQENDLKLQKLEGAANLLESQRHSALDGEQATRLGEVISELLPLYGNVVSLYEALTGNTLITQADLSGAERFFAGIGAIIPGASVGAKAIREAAAESKIIAQELGILREASLGRVTRASNFGLGKATAEQAARLGEAWVGAGYTVASDGKTLVSMDGLRQYRPPANKVSSFATTGIQANFQGRIHPSGPWTSNGHLNIIQP</sequence>
<protein>
    <submittedName>
        <fullName evidence="11">DUF637 domain-containing protein</fullName>
    </submittedName>
</protein>
<dbReference type="RefSeq" id="WP_271429424.1">
    <property type="nucleotide sequence ID" value="NZ_JAQIPB010000008.1"/>
</dbReference>